<dbReference type="InterPro" id="IPR034078">
    <property type="entry name" value="NFX1_fam"/>
</dbReference>
<sequence>MVTSVRRPAPAGAWAVPLHSHNPSHGATPRSTNHQSTAAAKASQNSTSTSKSPVGKFEDSDYSSEEPEDEKTDLETQQAAIFGDYGGAESVDDLNDAGIAKIRALLVAARNGGTACLICLERVRATDYVWDCKTGCFAIFHLTCIQSWARQALNAAEQRALNRLSADSFPGAAAAGARWHCPKCRAEFLNSQIPREYRCFCGKEVNPGSDPWLTPHTCGEKCGKKLQGDCGHECKLLCHPGPCPPCPQLVKIACFCGSVSEGPVVNVNWLGRGAVLVERESIKMWVVTLLFQLVAQRVRRLCPVQDTSAKSVATRARAIPLVVLFLSKLAIVVVLRRRFHVIKSFSVKGSACGCAIAHDMLVKSVAVTGTVHHVRRFVGGGLGVGITSALHHVTETHVHLAQCQSVYHAHVEEPLLKCHVVWRRIKSLQDARSGVKCHLDVLMVRIVRCHGPRPVPNPEYSLKPKKKKKVHEDPSAAAGRPCPPCSEIVSRQCLGQHLGIERAMACSEAKDFQCGNDCGNLLACGNHFCSKSCHGIRPAQRPQDSLTAGAGEPCEQCPLDCQEVQVRCGCQRLKKEWLCCEVQAAQRASNQEEGSRTVVGLLDCDQVCLKLAADKRAKEEAEQQLRRRRPKEAEVEVAAPVRGKRKKNRYQIEGQNEATKFQRILSAGRKWATVAVLISLVSLMVYLGYRGLFSLNDWMNRRDAEKLKRRAPSRPRF</sequence>
<dbReference type="InterPro" id="IPR013083">
    <property type="entry name" value="Znf_RING/FYVE/PHD"/>
</dbReference>
<feature type="transmembrane region" description="Helical" evidence="7">
    <location>
        <begin position="671"/>
        <end position="689"/>
    </location>
</feature>
<dbReference type="CDD" id="cd06008">
    <property type="entry name" value="NF-X1-zinc-finger"/>
    <property type="match status" value="1"/>
</dbReference>
<proteinExistence type="inferred from homology"/>
<evidence type="ECO:0000256" key="1">
    <source>
        <dbReference type="ARBA" id="ARBA00007269"/>
    </source>
</evidence>
<feature type="region of interest" description="Disordered" evidence="6">
    <location>
        <begin position="1"/>
        <end position="75"/>
    </location>
</feature>
<feature type="compositionally biased region" description="Acidic residues" evidence="6">
    <location>
        <begin position="60"/>
        <end position="72"/>
    </location>
</feature>
<evidence type="ECO:0000256" key="3">
    <source>
        <dbReference type="ARBA" id="ARBA00022737"/>
    </source>
</evidence>
<protein>
    <recommendedName>
        <fullName evidence="8">NF-X1-type domain-containing protein</fullName>
    </recommendedName>
</protein>
<feature type="domain" description="NF-X1-type" evidence="8">
    <location>
        <begin position="230"/>
        <end position="248"/>
    </location>
</feature>
<organism evidence="9 10">
    <name type="scientific">Riccia sorocarpa</name>
    <dbReference type="NCBI Taxonomy" id="122646"/>
    <lineage>
        <taxon>Eukaryota</taxon>
        <taxon>Viridiplantae</taxon>
        <taxon>Streptophyta</taxon>
        <taxon>Embryophyta</taxon>
        <taxon>Marchantiophyta</taxon>
        <taxon>Marchantiopsida</taxon>
        <taxon>Marchantiidae</taxon>
        <taxon>Marchantiales</taxon>
        <taxon>Ricciaceae</taxon>
        <taxon>Riccia</taxon>
    </lineage>
</organism>
<name>A0ABD3GI90_9MARC</name>
<keyword evidence="2" id="KW-0479">Metal-binding</keyword>
<dbReference type="GO" id="GO:0008270">
    <property type="term" value="F:zinc ion binding"/>
    <property type="evidence" value="ECO:0007669"/>
    <property type="project" value="UniProtKB-KW"/>
</dbReference>
<keyword evidence="5" id="KW-0862">Zinc</keyword>
<dbReference type="SMART" id="SM00438">
    <property type="entry name" value="ZnF_NFX"/>
    <property type="match status" value="2"/>
</dbReference>
<dbReference type="PANTHER" id="PTHR12360">
    <property type="entry name" value="NUCLEAR TRANSCRIPTION FACTOR, X-BOX BINDING 1 NFX1"/>
    <property type="match status" value="1"/>
</dbReference>
<reference evidence="9 10" key="1">
    <citation type="submission" date="2024-09" db="EMBL/GenBank/DDBJ databases">
        <title>Chromosome-scale assembly of Riccia sorocarpa.</title>
        <authorList>
            <person name="Paukszto L."/>
        </authorList>
    </citation>
    <scope>NUCLEOTIDE SEQUENCE [LARGE SCALE GENOMIC DNA]</scope>
    <source>
        <strain evidence="9">LP-2024</strain>
        <tissue evidence="9">Aerial parts of the thallus</tissue>
    </source>
</reference>
<evidence type="ECO:0000256" key="4">
    <source>
        <dbReference type="ARBA" id="ARBA00022771"/>
    </source>
</evidence>
<dbReference type="Gene3D" id="3.30.40.10">
    <property type="entry name" value="Zinc/RING finger domain, C3HC4 (zinc finger)"/>
    <property type="match status" value="1"/>
</dbReference>
<keyword evidence="7" id="KW-1133">Transmembrane helix</keyword>
<dbReference type="PANTHER" id="PTHR12360:SF1">
    <property type="entry name" value="NF-X1-TYPE ZINC FINGER PROTEIN NFXL1"/>
    <property type="match status" value="1"/>
</dbReference>
<evidence type="ECO:0000259" key="8">
    <source>
        <dbReference type="SMART" id="SM00438"/>
    </source>
</evidence>
<dbReference type="CDD" id="cd16697">
    <property type="entry name" value="RING-CH-C4HC3_NFXL1"/>
    <property type="match status" value="1"/>
</dbReference>
<evidence type="ECO:0000256" key="7">
    <source>
        <dbReference type="SAM" id="Phobius"/>
    </source>
</evidence>
<evidence type="ECO:0000256" key="6">
    <source>
        <dbReference type="SAM" id="MobiDB-lite"/>
    </source>
</evidence>
<keyword evidence="3" id="KW-0677">Repeat</keyword>
<dbReference type="AlphaFoldDB" id="A0ABD3GI90"/>
<evidence type="ECO:0000313" key="10">
    <source>
        <dbReference type="Proteomes" id="UP001633002"/>
    </source>
</evidence>
<keyword evidence="7" id="KW-0472">Membrane</keyword>
<comment type="similarity">
    <text evidence="1">Belongs to the NFX1 family.</text>
</comment>
<accession>A0ABD3GI90</accession>
<comment type="caution">
    <text evidence="9">The sequence shown here is derived from an EMBL/GenBank/DDBJ whole genome shotgun (WGS) entry which is preliminary data.</text>
</comment>
<keyword evidence="7" id="KW-0812">Transmembrane</keyword>
<feature type="region of interest" description="Disordered" evidence="6">
    <location>
        <begin position="457"/>
        <end position="480"/>
    </location>
</feature>
<dbReference type="EMBL" id="JBJQOH010000007">
    <property type="protein sequence ID" value="KAL3678638.1"/>
    <property type="molecule type" value="Genomic_DNA"/>
</dbReference>
<evidence type="ECO:0000256" key="5">
    <source>
        <dbReference type="ARBA" id="ARBA00022833"/>
    </source>
</evidence>
<feature type="domain" description="NF-X1-type" evidence="8">
    <location>
        <begin position="524"/>
        <end position="559"/>
    </location>
</feature>
<dbReference type="InterPro" id="IPR000967">
    <property type="entry name" value="Znf_NFX1"/>
</dbReference>
<keyword evidence="10" id="KW-1185">Reference proteome</keyword>
<keyword evidence="4" id="KW-0863">Zinc-finger</keyword>
<feature type="compositionally biased region" description="Polar residues" evidence="6">
    <location>
        <begin position="21"/>
        <end position="52"/>
    </location>
</feature>
<gene>
    <name evidence="9" type="ORF">R1sor_021594</name>
</gene>
<evidence type="ECO:0000256" key="2">
    <source>
        <dbReference type="ARBA" id="ARBA00022723"/>
    </source>
</evidence>
<evidence type="ECO:0000313" key="9">
    <source>
        <dbReference type="EMBL" id="KAL3678638.1"/>
    </source>
</evidence>
<dbReference type="Proteomes" id="UP001633002">
    <property type="component" value="Unassembled WGS sequence"/>
</dbReference>
<dbReference type="SUPFAM" id="SSF57850">
    <property type="entry name" value="RING/U-box"/>
    <property type="match status" value="1"/>
</dbReference>